<dbReference type="Proteomes" id="UP000475666">
    <property type="component" value="Unassembled WGS sequence"/>
</dbReference>
<feature type="compositionally biased region" description="Low complexity" evidence="1">
    <location>
        <begin position="52"/>
        <end position="70"/>
    </location>
</feature>
<name>A0A6G3T9J3_9ACTN</name>
<feature type="region of interest" description="Disordered" evidence="1">
    <location>
        <begin position="196"/>
        <end position="231"/>
    </location>
</feature>
<feature type="compositionally biased region" description="Polar residues" evidence="1">
    <location>
        <begin position="204"/>
        <end position="215"/>
    </location>
</feature>
<evidence type="ECO:0000256" key="1">
    <source>
        <dbReference type="SAM" id="MobiDB-lite"/>
    </source>
</evidence>
<evidence type="ECO:0000259" key="2">
    <source>
        <dbReference type="Pfam" id="PF22596"/>
    </source>
</evidence>
<feature type="compositionally biased region" description="Low complexity" evidence="1">
    <location>
        <begin position="3987"/>
        <end position="4000"/>
    </location>
</feature>
<reference evidence="3 4" key="1">
    <citation type="submission" date="2020-01" db="EMBL/GenBank/DDBJ databases">
        <title>Insect and environment-associated Actinomycetes.</title>
        <authorList>
            <person name="Currrie C."/>
            <person name="Chevrette M."/>
            <person name="Carlson C."/>
            <person name="Stubbendieck R."/>
            <person name="Wendt-Pienkowski E."/>
        </authorList>
    </citation>
    <scope>NUCLEOTIDE SEQUENCE [LARGE SCALE GENOMIC DNA]</scope>
    <source>
        <strain evidence="3 4">SID7739</strain>
    </source>
</reference>
<feature type="compositionally biased region" description="Low complexity" evidence="1">
    <location>
        <begin position="598"/>
        <end position="620"/>
    </location>
</feature>
<feature type="region of interest" description="Disordered" evidence="1">
    <location>
        <begin position="2124"/>
        <end position="2146"/>
    </location>
</feature>
<feature type="compositionally biased region" description="Low complexity" evidence="1">
    <location>
        <begin position="2532"/>
        <end position="2541"/>
    </location>
</feature>
<accession>A0A6G3T9J3</accession>
<feature type="region of interest" description="Disordered" evidence="1">
    <location>
        <begin position="3379"/>
        <end position="3440"/>
    </location>
</feature>
<feature type="compositionally biased region" description="Low complexity" evidence="1">
    <location>
        <begin position="24"/>
        <end position="35"/>
    </location>
</feature>
<feature type="region of interest" description="Disordered" evidence="1">
    <location>
        <begin position="2680"/>
        <end position="2712"/>
    </location>
</feature>
<feature type="region of interest" description="Disordered" evidence="1">
    <location>
        <begin position="2169"/>
        <end position="2303"/>
    </location>
</feature>
<feature type="domain" description="Pierisin-like" evidence="2">
    <location>
        <begin position="2346"/>
        <end position="2455"/>
    </location>
</feature>
<organism evidence="3 4">
    <name type="scientific">Streptomyces rubrogriseus</name>
    <dbReference type="NCBI Taxonomy" id="194673"/>
    <lineage>
        <taxon>Bacteria</taxon>
        <taxon>Bacillati</taxon>
        <taxon>Actinomycetota</taxon>
        <taxon>Actinomycetes</taxon>
        <taxon>Kitasatosporales</taxon>
        <taxon>Streptomycetaceae</taxon>
        <taxon>Streptomyces</taxon>
        <taxon>Streptomyces violaceoruber group</taxon>
    </lineage>
</organism>
<dbReference type="Pfam" id="PF22596">
    <property type="entry name" value="Scabin-like"/>
    <property type="match status" value="1"/>
</dbReference>
<dbReference type="EMBL" id="JAAGMQ010000264">
    <property type="protein sequence ID" value="NEC33360.1"/>
    <property type="molecule type" value="Genomic_DNA"/>
</dbReference>
<feature type="region of interest" description="Disordered" evidence="1">
    <location>
        <begin position="3966"/>
        <end position="4020"/>
    </location>
</feature>
<feature type="region of interest" description="Disordered" evidence="1">
    <location>
        <begin position="2555"/>
        <end position="2588"/>
    </location>
</feature>
<feature type="region of interest" description="Disordered" evidence="1">
    <location>
        <begin position="4804"/>
        <end position="4823"/>
    </location>
</feature>
<protein>
    <recommendedName>
        <fullName evidence="2">Pierisin-like domain-containing protein</fullName>
    </recommendedName>
</protein>
<comment type="caution">
    <text evidence="3">The sequence shown here is derived from an EMBL/GenBank/DDBJ whole genome shotgun (WGS) entry which is preliminary data.</text>
</comment>
<feature type="compositionally biased region" description="Basic and acidic residues" evidence="1">
    <location>
        <begin position="218"/>
        <end position="231"/>
    </location>
</feature>
<sequence length="4823" mass="511310">RRCRPEQAPAPDGTAGRRPVTAGEPSTSEPVTPEPDASGRSEDAGHVPVPSTAPTRPGAEPGGTATAAREQAMAPSHTAGLEPGASDDPAAPLPVRRIRDLDPHALTLAVPRSGLPAMPEVVRAVEELAARQGHRLSPRALEGLPGTLLLNYRYLGAGFILGLDGVELRIRLETADPLLVARAAGAYDGRSLALVPEEDEPDTASVTTEGGSASDTGKAPDRPLGRFPEPEEAKPFHANEAVNSLITPGAVVKGYSAPTEAFRVNGAASFGIGVGRIGLGVSQSYATSRSTTTVSDAEQGRVAVAKTDSEMVALRATWRIALRTGTEQTGTGDAPVTVEAAETDRLLVQVPQYYLEPAPARQVVADGDRVRELLKQVPPVHFAAGLTGLPKLFDGIVALLREQGLSLRVGSATRDELVQKLWDLEAHLEEAAGSGYLITLHNRYGQPRATVLVRSERSGVPVLVGAVSDKAAVEDVRTAIAGVGSGDTKAASTRFALSGSASPLPAGPNISLELARAYSTSVALGVGRTGLSVEVLRVKETAGYRVGWTHTAVVSVAGRGPRKTDAVPGEGHLRVPVADAFRHGLPVGEEALADEDGPAAPASAARSGTSSTGTAGAPRAVPDTTELRRTLGAHDEGLERLPAHAAYGRGFGTGVLTVGKDTARALHDLVYKAARGGGYVPADPEAPLSRRDLGDPLLRHQLENQRILSKFLNPRALGVHESVIRQDGLLLELMVPTSSLGVITGTRVLSVLIKARPTPGMEPEFRGTTDAYTLVHLDIGQDTARFSESSSRRTSFSAGLRGTDGVLRSGGFGASGMLQSGVAQSRNRLTSLPTLQEYGGADNRVFTLHEDYEALFRETRNGLSGLGRRAPGTYGHWWPPRSIPLPRQQATVLLYPVGTSQGQAAAVPTPSRLLEHGVVHYVDTTGLYDAVVAAVPDTAGRPGGPAEKFLRTLLGPLTIRTHLPELLTDGISTDQVFEAGFVRNEHAAVHVSAELGASTFVGATSEPFVSGNIALGLTQANNEQSDSRGVQLTLPSITLGGVVSGSASVQGGLDAAWGRQWNAATVTETTGATEEIRLPSLGHRPVYFYRAQATYALKILRQESAKLLPTRSRSGTTTVGDRQVVYGVPEWVALRAYGRGELPVPDRQLVDVMNAWSRGEVRLSGDTVAALLVRWTDTTPDPVDTASAGPLARLTASRAELADLLWNMHGAGELPLQDDGVLRAFAARFGKRAPDGGVQAPLAPVPDGPRTGLPDYLTREGSRLLGHSAVHKVVYDEPGRTPLAVVTELVNRVAPGALSANPEVWSAGGRHIGSLQGLRPALEGLLGGKRPWTFAEELFSPDGMTLYFPTTGLPRAGLGLEIVGLTLRAVTGAFEVGEFLPNTGLEHYRHGGTTTSRTVSRDATVSVSARFGGGDGDGAGSFALMSSAGMAAATHSALSRGTTETNEQTAYAYDPGTWRADARFELHMTADILKMRPGWSLNDLIASAVRRMGTSPHSASGVVRGTIALQVPNAVATFRPGYGPFLAPDPRPLPPLPGDAYVTGLSLEDIRPAADALWKRLFDVDPQTDRVPANSAVLQLSNPTQLAALLPQAQRGPVALGKALFVTGRSGERADLSLRLHGFSQLRVLGRFEGEIGTGRYGKSLNATTASAGIDDWRPSAGFNALGVAVTPTHDNLARTNGGEAPFSRVTGATTTDAVGESYRREQHLKQLGPATWRVEVTARLSLIAQKRHEGLFVTYSDPPAESRPVTGRVELQLHEGELEQLLRLWEQTPEPAALRPKDWAALDAAVRAPLDLVPLLRRAATARGGTLTRLPETVLHAVREAKGRGLGAIAFTLDRADLVRMVHAEVLNWAAATVEADLATGRGTAEDATRAHQLLSQYRDRREDRGAAATEDELYTLIREVNEVHGALRQDTGPVGPVSLPDALRYVELNWDHWLRVFAHEAGVPVRLELTFTGPGGRFHRWAEPSGRVHAFDPRQRADVPKLTVEQARRAGLLTPEQAEAVRDTDLTPVELAQAYRTSWAGGRTFAEAVLLEVDQRLREQVRQIFRPLPGEGAEALRALAAVLLRGGPGARALVETGAGYVYAVNTRGTVRFSGPDGMPVSAVTLAGTARSFEIDASGTLLDRESPDGAPPVRQADGEKLSFPQLRLGADLFGFMRRYGPKHATAVGEQEGRTAGGPGTTPMGRVRVLDPIPEEAEQAGVQEEGTWPDEASAEDVGRLPGSGSRDDGPHDGDSDDDDGPDGGGPGGQGPQAGGPYDGGTPGNVFLPETPDPNTEPAEFSGAAAPDGPALTPRDGGDTAVAHSAARAVGGSDADVSPAVDYRLVHPDDIRHVVESLPGELLWRFSDTEPEVVFRVGFRADDPSERATVDSWVRDNPPGPYVSSTRDDRLHWQGKRYRYEINTSRNPDATGPDVDATSAARPGANPYSLEHEVAFTRSIPPEAMLLVYDYELDRIGTWDAETEQVRWEPGEYSYADARPGVLGAGGDGSTDGTAGLPDGREASGSVARPARGLTVNRTETAAAGPKRPTALGTTAGAAPEAVDGLAPEATRGTVAEQPHRPVEEQQAEPAAPTPSSISVARFGTPDGANALAHVEPVPQETVVWLQDLVAGQVEGGRGRDEELRAAVRARLTAAWLSSERARLLDGQGAALPVPHQGRTHLAFLRLALSDPRPGDPAITRMPGGNPVNTQSWAFGIDAPGSTASHGTQAPVSADYAHTFRPASTGQLPQVTLSPGLTFTLGQRSSTVTTSWTDQPMLLLRSREPSELYNYRVAAAVHVRVADSSATRLAAYTTLPTEYVWREAPGRIGVWWPEHLAEDAAGPAAETTGNPERRPAPMELLKRVPLFAVEDVPYADRVLRDVLTTYRDELANISEISLNELRIFFGEGQLRANAPLMADGWHTSPTLYDESGEIIGMFRVRVALSQRTGPNALAGPPTRNSVLESHVLRSVQMTGSTRVVNRIGASLAIGLGWSLGTPDPATSAEPPGLTVTGRVGLARQDAVTLGSGNGGRTSRSLRTTRPLLRVWADAAYDIRLVRPHAPEDVPASGTPLAGDARYPVILRVPSEATVAGIPGGSARHLPPEIAHLRSLDVSVTPLSVDGVSPLFDRLEDWLRGHGFLPPGLPGDGPWLLGNARRLAWLRSAPRYALADMTQGGQRVRFTRPSATGERTVSVVFTTERRHVPGRPEGGVVHEAELPHVQTLNYSGSAVIAAGQSERVPWAFTGTIRGSLTGLFGGAAGRWLREITPEYDYGTQRSTAHTGESNAGHEFYALDPDVHIFGVPAVNSMRIWTDDGVALPPEQHEGWVRLALPAHRTRAEPTTAEAPARPRPRPRTEADPERQASAQRLPETAVMDRFHGSEAVREAVRAMFAEAERTATAEQTGAGTPQERPRARRPDDADEYELPPVPGAYPAEPAAQPDDGPAAHEDPASLRRRITARVADTFRRTRRLTTGERLTAPHGVVQEIVDAALSPHHFLANAYRILNDSYVVELHGAGSSGLLSGLQARIEVKGHMTNVRTLSRPETLDWERWVQSVDASEYTVGSSSSHAFGLAVAGVHGGPRTSVAPAGRYTRGSVRNDATTVQDNATSLRVTSVNDEVRALHLGADVRLEVNVVVGRDNAVASRLAGGPLYEGTYVVDVEDGLGFLLSPDDHPGLRPRGAPVPGPLRPADRRLPDGFVRSGGQIGYGSVVEVLPEGGGRSALADTVRDLVEKTVPGATVPGSATYVPGVGSYINGTTTALGLHTLVGHGPAGRTAGHFVTLSPLGMPLLVEIVLNARPADGWTTVLGHPVSGKSGLDNILGHTSGDGSVLPALGATRQSGTTAHTSAADLSLLVSEGGHQARLALSGERQTGATRTATSLREERLWQRSMGEQSVRQYRLPYEYGVTVTARVLDSSSLLALTQLLGTAAERTGLAHLAVTATRMLPGAVRETFERLAGLLPAPHRQESGTVRAEVVIRFNESETLPAPDPVPPEATTRPDRAAGTTGAEPGPGETDLGGPRQIRPNQESEPAEPALVTPAVYTEDPAMPPGGRPGEVVLDVRVPAVLRARLDGPRWEFPRRRPLALYDFDALPQFADALRAVHPGLGALSGQHTSVSREAGLLRLVGPTLTGLPTRLTPAAVTQYLGQPVREAATVQVSVHDPVVTARSADTAIDRVRIATDGSYARADGTTTALVTASYSGSLGTAGDDRLGAAGPLVGGHLTEGQTHAASAPRREMGRFGTAMARTARGVPGYLTEVVLRIEVTGPTGAKRWVVGNARLRTTVEPPARDRTSGAEPAADSGSGPWTATAHAIARPTAVRMAKPSGVRSAEDPSSRPASGTDDRALSSVSGAAEAAAPRAHREPSVEDEIVALMRGTSSHVRSGPLQSGRGRSARPLQAEVAGAGGANRTSIPDAGHVLMGVPLWSATAPGRAVGHDYADVVPPGEVLPLNTWATCFTRQNQDTDAETGHMLPTPWHARAPFGQTPYFALISGTPDLLRVRTANGMVTMAGHVLADHLATVPGLRSLPADVPVVLLMAGGASGRLDLPRLVAARTGREVWAHSGDIRLRRTQDGRNLLITVVNYDDPSVPYGQWVRNLPDDLGASSAQERATVLPPPPEPLTPSDGRTISTDSIQQFTVVGRDGRPVGRASHTTADWAVAESVLIRRPLDAAQTYVQAYWPSPTSEPITLPGTERPLPWRVTGTAPYYVNMHGTPDEVDMVLTGGDIVPLDGRQLGRFLRRRPSLSSRPADDPIVLVSCSTGGRTTAPQGNVAQLVADETQRVVYAPDEGTSVGLRMEGDRYGNPGLWLTFYPRWNRHRRPPVPDTGRADHPPSSTT</sequence>
<feature type="region of interest" description="Disordered" evidence="1">
    <location>
        <begin position="4361"/>
        <end position="4380"/>
    </location>
</feature>
<feature type="region of interest" description="Disordered" evidence="1">
    <location>
        <begin position="4592"/>
        <end position="4615"/>
    </location>
</feature>
<evidence type="ECO:0000313" key="4">
    <source>
        <dbReference type="Proteomes" id="UP000475666"/>
    </source>
</evidence>
<gene>
    <name evidence="3" type="ORF">G3I66_09225</name>
</gene>
<dbReference type="Gene3D" id="3.90.210.10">
    <property type="entry name" value="Heat-Labile Enterotoxin, subunit A"/>
    <property type="match status" value="1"/>
</dbReference>
<evidence type="ECO:0000313" key="3">
    <source>
        <dbReference type="EMBL" id="NEC33360.1"/>
    </source>
</evidence>
<feature type="region of interest" description="Disordered" evidence="1">
    <location>
        <begin position="2407"/>
        <end position="2427"/>
    </location>
</feature>
<dbReference type="InterPro" id="IPR054695">
    <property type="entry name" value="Pierisin-like_dom"/>
</dbReference>
<feature type="region of interest" description="Disordered" evidence="1">
    <location>
        <begin position="2482"/>
        <end position="2541"/>
    </location>
</feature>
<feature type="region of interest" description="Disordered" evidence="1">
    <location>
        <begin position="4270"/>
        <end position="4351"/>
    </location>
</feature>
<feature type="non-terminal residue" evidence="3">
    <location>
        <position position="1"/>
    </location>
</feature>
<proteinExistence type="predicted"/>
<feature type="region of interest" description="Disordered" evidence="1">
    <location>
        <begin position="592"/>
        <end position="623"/>
    </location>
</feature>
<dbReference type="SUPFAM" id="SSF56399">
    <property type="entry name" value="ADP-ribosylation"/>
    <property type="match status" value="1"/>
</dbReference>
<feature type="region of interest" description="Disordered" evidence="1">
    <location>
        <begin position="3315"/>
        <end position="3359"/>
    </location>
</feature>
<feature type="region of interest" description="Disordered" evidence="1">
    <location>
        <begin position="1"/>
        <end position="93"/>
    </location>
</feature>
<feature type="compositionally biased region" description="Gly residues" evidence="1">
    <location>
        <begin position="2246"/>
        <end position="2266"/>
    </location>
</feature>